<comment type="caution">
    <text evidence="2">The sequence shown here is derived from an EMBL/GenBank/DDBJ whole genome shotgun (WGS) entry which is preliminary data.</text>
</comment>
<protein>
    <submittedName>
        <fullName evidence="2">Uncharacterized protein</fullName>
    </submittedName>
</protein>
<feature type="compositionally biased region" description="Low complexity" evidence="1">
    <location>
        <begin position="51"/>
        <end position="65"/>
    </location>
</feature>
<dbReference type="EMBL" id="CAJNJA010026363">
    <property type="protein sequence ID" value="CAE7558935.1"/>
    <property type="molecule type" value="Genomic_DNA"/>
</dbReference>
<organism evidence="2 3">
    <name type="scientific">Symbiodinium necroappetens</name>
    <dbReference type="NCBI Taxonomy" id="1628268"/>
    <lineage>
        <taxon>Eukaryota</taxon>
        <taxon>Sar</taxon>
        <taxon>Alveolata</taxon>
        <taxon>Dinophyceae</taxon>
        <taxon>Suessiales</taxon>
        <taxon>Symbiodiniaceae</taxon>
        <taxon>Symbiodinium</taxon>
    </lineage>
</organism>
<gene>
    <name evidence="2" type="ORF">SNEC2469_LOCUS16138</name>
</gene>
<feature type="compositionally biased region" description="Low complexity" evidence="1">
    <location>
        <begin position="118"/>
        <end position="136"/>
    </location>
</feature>
<evidence type="ECO:0000313" key="2">
    <source>
        <dbReference type="EMBL" id="CAE7558935.1"/>
    </source>
</evidence>
<feature type="region of interest" description="Disordered" evidence="1">
    <location>
        <begin position="197"/>
        <end position="219"/>
    </location>
</feature>
<proteinExistence type="predicted"/>
<evidence type="ECO:0000256" key="1">
    <source>
        <dbReference type="SAM" id="MobiDB-lite"/>
    </source>
</evidence>
<dbReference type="AlphaFoldDB" id="A0A812UAL7"/>
<reference evidence="2" key="1">
    <citation type="submission" date="2021-02" db="EMBL/GenBank/DDBJ databases">
        <authorList>
            <person name="Dougan E. K."/>
            <person name="Rhodes N."/>
            <person name="Thang M."/>
            <person name="Chan C."/>
        </authorList>
    </citation>
    <scope>NUCLEOTIDE SEQUENCE</scope>
</reference>
<name>A0A812UAL7_9DINO</name>
<dbReference type="Proteomes" id="UP000601435">
    <property type="component" value="Unassembled WGS sequence"/>
</dbReference>
<keyword evidence="3" id="KW-1185">Reference proteome</keyword>
<dbReference type="OrthoDB" id="435836at2759"/>
<sequence length="314" mass="33158">MNAFKPCASAKKAGKGLADPVPTGADKKASRPYASVKGGKQLPAPTDHASGRSSRSVAGRRSSSATCSRREVHNPSATAGRGRGSAPTTSTVSALALAQALKPSLLQQDPAPSRQDCTSTSFFSPASTSEPTSPMSVPRACASDSSAMKDELAALRTRFEARESELLQEVAELRGALATARIAQAAAEASVIQLRGDRSAPRAEASNMSKSVNGVDRHSEDLSQLQSRISLLEEKIADSELENDRKLTEQRVMLEQQLASQQHNLRSECERIWRALANANIAVQAATDSGASRPPDPGASAVLRQIYTAVSELP</sequence>
<feature type="region of interest" description="Disordered" evidence="1">
    <location>
        <begin position="1"/>
        <end position="146"/>
    </location>
</feature>
<evidence type="ECO:0000313" key="3">
    <source>
        <dbReference type="Proteomes" id="UP000601435"/>
    </source>
</evidence>
<accession>A0A812UAL7</accession>